<sequence>MFPSSLTPAVLHLPSPSSFPPPPPHSLSASTLLPSLSLYTSTTLAHLQSPLISPLLSLSTPDICHSSILHPRSPLSHLSASSELLLSLTSSPSLPLPSVPPSSSLESLHQRHRPPSTPLSPALPVLSPLHASPLLRRTDSRLTSRIQLNPLLLSPNRRPLFITRMGLSSTPLPVHSTSHSFRPSPSSHQTSLYPSGSSSLQLTLLLSVSSLSLSSAPLFLFPLSSSTSHTPLSSHPPDSLHSSISIHDVTLPQLPLSSLTTHSSSLILPYPSSHSLTSLSRSTESLSLYCLISLGSLLSCIRVPLPPTPHRSLAHHPSLQAASSFPYSPSNPQPLAGSLTRYRRLTPPHDPLTLTDTGLTPPFPLSSPSFSPSSPLAPNLNPSSPMSSSSHPISIHSHIPIPHPSISLSTPLSSASLPQSPSIPSQPPSPQPFATLSLTLTGPYPSETSSLDRHSSDTTSGSTNSPSRSHRQLSHNPGQSSRSSSTLISSLSILSPSLLLLATLSSQSTPEASPHSLISSLTVISLPSTSIMPLLASPDPPTPPYLLLSLSPPPSHSHTRSKVVEVCIPQITLNLSLSSRPHPSSSPTLSGLSRPSLSRPLTPSLLQLSITTIPLWPPILTISPSIPPSHYSPPAPSLSPTPLPDLRLNGTSAQSSSHHPSCLILSLTFSPLRHTPRLLPTPQARSLLQLPPSTPREPISLIRLDPPHTHIDPSTASAHSTHPFRSHLRIRRSLLIATSNHSRVLVPLLHPPFTLFRHSHTNLIPFSKSKPSYLSLLSLEPTWLRLITYSPSLSPSPPSSSCSPLDLSPKHLLSPLLVLSPPVLSLHLTPTLTMHQHLTPVDPLSLNLLPRIDLSKTLSSPPRPDLLPLSSPSHLTPSFATLTRSALSCNHPQTKLLPTLINLISLSCRILSLSPLQHRSPLSSRIDRPPNRSPPFETLISALPSLRDLRHSLLTFSPGRSSTSLDLLIALISLYLSALLHTSLMLTLCLSSSFLSPSSCFYSSSRSSSGHSQLLCSSSTLLSGSRIPLSTHLPLSLVSQSYSLPLSISLHSFSHLSPPSPSPARLIAPSRIPLTATLSLTLNNSLLSPDPVSIRLSLLFSSLSRSPRLSHQSHFILHTHLPLLLIHSNVSFLITLQTSLLFPSSKPHSSSNTHCPRIHLPLPTSRPSPLLSLSASPSTIPSHSPLPNLSQSNASSHLSSLTPHDPLSPRTIYLSLPRSLLPPSHADLTSSLTTHRPLSTDHLHPTPSPPSPLSIRQIRLSLREHSTNQLSLPPPGSLTPRSSPRHKTPSHESSLSSSPPHPVALTPTPLSRALSRSPLSAHYNSYLSPQLHPLSPNLSLSRQKSLPIFSPSTSHSLTLFAIKLSISTTPPVRSLSLSDSPPSLSTSIHRSVTNLLSLNIHLPSPSPNPTLSPHLPHSSSRPCLVTNLTHTCNSSRSLSPSRLPKASHSANPQLAPTVTLPVPLSHSLAHPTPSYYAHHLSAVSRHRFDYHPPSLSHHLSSSPHLSVSHLTLGTKPPPSSVLGHHQLVAISSPSPTSLRHVPPSLSKSSHPHRTSSSPPPQHSSPRSLTASSAPLTLHIQYSPPPITHPPSALFCSPPPPSSAHPYRSYPSHKVMNSATLRGPKSTPSQHIPRAHFNTPHRILSIASGTLSSHDDSSPLITLPN</sequence>
<dbReference type="EMBL" id="OZ035830">
    <property type="protein sequence ID" value="CAL1612578.1"/>
    <property type="molecule type" value="Genomic_DNA"/>
</dbReference>
<feature type="region of interest" description="Disordered" evidence="1">
    <location>
        <begin position="1532"/>
        <end position="1570"/>
    </location>
</feature>
<gene>
    <name evidence="2" type="ORF">KC01_LOCUS38887</name>
</gene>
<feature type="compositionally biased region" description="Low complexity" evidence="1">
    <location>
        <begin position="175"/>
        <end position="193"/>
    </location>
</feature>
<feature type="compositionally biased region" description="Low complexity" evidence="1">
    <location>
        <begin position="1434"/>
        <end position="1444"/>
    </location>
</feature>
<evidence type="ECO:0000256" key="1">
    <source>
        <dbReference type="SAM" id="MobiDB-lite"/>
    </source>
</evidence>
<feature type="compositionally biased region" description="Polar residues" evidence="1">
    <location>
        <begin position="1227"/>
        <end position="1237"/>
    </location>
</feature>
<feature type="compositionally biased region" description="Low complexity" evidence="1">
    <location>
        <begin position="351"/>
        <end position="423"/>
    </location>
</feature>
<feature type="region of interest" description="Disordered" evidence="1">
    <location>
        <begin position="1266"/>
        <end position="1309"/>
    </location>
</feature>
<feature type="region of interest" description="Disordered" evidence="1">
    <location>
        <begin position="1588"/>
        <end position="1610"/>
    </location>
</feature>
<evidence type="ECO:0000313" key="2">
    <source>
        <dbReference type="EMBL" id="CAL1612578.1"/>
    </source>
</evidence>
<feature type="region of interest" description="Disordered" evidence="1">
    <location>
        <begin position="630"/>
        <end position="656"/>
    </location>
</feature>
<reference evidence="2 3" key="1">
    <citation type="submission" date="2024-04" db="EMBL/GenBank/DDBJ databases">
        <authorList>
            <person name="Waldvogel A.-M."/>
            <person name="Schoenle A."/>
        </authorList>
    </citation>
    <scope>NUCLEOTIDE SEQUENCE [LARGE SCALE GENOMIC DNA]</scope>
</reference>
<feature type="region of interest" description="Disordered" evidence="1">
    <location>
        <begin position="172"/>
        <end position="193"/>
    </location>
</feature>
<feature type="region of interest" description="Disordered" evidence="1">
    <location>
        <begin position="1434"/>
        <end position="1454"/>
    </location>
</feature>
<feature type="region of interest" description="Disordered" evidence="1">
    <location>
        <begin position="1170"/>
        <end position="1204"/>
    </location>
</feature>
<dbReference type="Proteomes" id="UP001497482">
    <property type="component" value="Chromosome 8"/>
</dbReference>
<keyword evidence="3" id="KW-1185">Reference proteome</keyword>
<protein>
    <submittedName>
        <fullName evidence="2">Uncharacterized protein</fullName>
    </submittedName>
</protein>
<proteinExistence type="predicted"/>
<feature type="region of interest" description="Disordered" evidence="1">
    <location>
        <begin position="1225"/>
        <end position="1254"/>
    </location>
</feature>
<feature type="compositionally biased region" description="Low complexity" evidence="1">
    <location>
        <begin position="1170"/>
        <end position="1201"/>
    </location>
</feature>
<organism evidence="2 3">
    <name type="scientific">Knipowitschia caucasica</name>
    <name type="common">Caucasian dwarf goby</name>
    <name type="synonym">Pomatoschistus caucasicus</name>
    <dbReference type="NCBI Taxonomy" id="637954"/>
    <lineage>
        <taxon>Eukaryota</taxon>
        <taxon>Metazoa</taxon>
        <taxon>Chordata</taxon>
        <taxon>Craniata</taxon>
        <taxon>Vertebrata</taxon>
        <taxon>Euteleostomi</taxon>
        <taxon>Actinopterygii</taxon>
        <taxon>Neopterygii</taxon>
        <taxon>Teleostei</taxon>
        <taxon>Neoteleostei</taxon>
        <taxon>Acanthomorphata</taxon>
        <taxon>Gobiaria</taxon>
        <taxon>Gobiiformes</taxon>
        <taxon>Gobioidei</taxon>
        <taxon>Gobiidae</taxon>
        <taxon>Gobiinae</taxon>
        <taxon>Knipowitschia</taxon>
    </lineage>
</organism>
<feature type="region of interest" description="Disordered" evidence="1">
    <location>
        <begin position="96"/>
        <end position="124"/>
    </location>
</feature>
<feature type="compositionally biased region" description="Polar residues" evidence="1">
    <location>
        <begin position="457"/>
        <end position="467"/>
    </location>
</feature>
<evidence type="ECO:0000313" key="3">
    <source>
        <dbReference type="Proteomes" id="UP001497482"/>
    </source>
</evidence>
<feature type="compositionally biased region" description="Pro residues" evidence="1">
    <location>
        <begin position="630"/>
        <end position="643"/>
    </location>
</feature>
<name>A0AAV2MGN2_KNICA</name>
<accession>A0AAV2MGN2</accession>
<feature type="region of interest" description="Disordered" evidence="1">
    <location>
        <begin position="323"/>
        <end position="484"/>
    </location>
</feature>